<evidence type="ECO:0000313" key="1">
    <source>
        <dbReference type="EMBL" id="CAH8290705.1"/>
    </source>
</evidence>
<protein>
    <recommendedName>
        <fullName evidence="3">Peptidase C1A papain C-terminal domain-containing protein</fullName>
    </recommendedName>
</protein>
<dbReference type="AlphaFoldDB" id="A0ABC8IQ55"/>
<reference evidence="1 2" key="1">
    <citation type="submission" date="2022-03" db="EMBL/GenBank/DDBJ databases">
        <authorList>
            <person name="Macdonald S."/>
            <person name="Ahmed S."/>
            <person name="Newling K."/>
        </authorList>
    </citation>
    <scope>NUCLEOTIDE SEQUENCE [LARGE SCALE GENOMIC DNA]</scope>
</reference>
<name>A0ABC8IQ55_ERUVS</name>
<dbReference type="SUPFAM" id="SSF54001">
    <property type="entry name" value="Cysteine proteinases"/>
    <property type="match status" value="1"/>
</dbReference>
<evidence type="ECO:0008006" key="3">
    <source>
        <dbReference type="Google" id="ProtNLM"/>
    </source>
</evidence>
<organism evidence="1 2">
    <name type="scientific">Eruca vesicaria subsp. sativa</name>
    <name type="common">Garden rocket</name>
    <name type="synonym">Eruca sativa</name>
    <dbReference type="NCBI Taxonomy" id="29727"/>
    <lineage>
        <taxon>Eukaryota</taxon>
        <taxon>Viridiplantae</taxon>
        <taxon>Streptophyta</taxon>
        <taxon>Embryophyta</taxon>
        <taxon>Tracheophyta</taxon>
        <taxon>Spermatophyta</taxon>
        <taxon>Magnoliopsida</taxon>
        <taxon>eudicotyledons</taxon>
        <taxon>Gunneridae</taxon>
        <taxon>Pentapetalae</taxon>
        <taxon>rosids</taxon>
        <taxon>malvids</taxon>
        <taxon>Brassicales</taxon>
        <taxon>Brassicaceae</taxon>
        <taxon>Brassiceae</taxon>
        <taxon>Eruca</taxon>
    </lineage>
</organism>
<comment type="caution">
    <text evidence="1">The sequence shown here is derived from an EMBL/GenBank/DDBJ whole genome shotgun (WGS) entry which is preliminary data.</text>
</comment>
<accession>A0ABC8IQ55</accession>
<dbReference type="Gene3D" id="3.90.70.10">
    <property type="entry name" value="Cysteine proteinases"/>
    <property type="match status" value="1"/>
</dbReference>
<dbReference type="EMBL" id="CAKOAT010047377">
    <property type="protein sequence ID" value="CAH8290705.1"/>
    <property type="molecule type" value="Genomic_DNA"/>
</dbReference>
<keyword evidence="2" id="KW-1185">Reference proteome</keyword>
<proteinExistence type="predicted"/>
<gene>
    <name evidence="1" type="ORF">ERUC_LOCUS1357</name>
</gene>
<dbReference type="InterPro" id="IPR038765">
    <property type="entry name" value="Papain-like_cys_pep_sf"/>
</dbReference>
<dbReference type="Proteomes" id="UP001642260">
    <property type="component" value="Unassembled WGS sequence"/>
</dbReference>
<evidence type="ECO:0000313" key="2">
    <source>
        <dbReference type="Proteomes" id="UP001642260"/>
    </source>
</evidence>
<sequence>MDMNKMLVVTLRQDPLLSPVMRQVLGICWAISLVRQLEFRLKKAGKMPIGKHLSIQDLVNRVPWKYLEPFLGCFNIDRCARYLYRFGVLLEQECPLTPLSKALVHPQDTRPRYHPASFHVYHLSDVLLSLEGDVEPWEAQAAYDNFHHSIQQMLRNGEIVTVRILTYPSYSGSYGQSNGQQIYAPYPQEMAVCGHFLTAIGWGYDKSGWLFYQCQESAGPYFAADGYSLIYAGNITSYIEMTVGEEPLY</sequence>